<keyword evidence="6" id="KW-1185">Reference proteome</keyword>
<comment type="similarity">
    <text evidence="1 2">Belongs to the small heat shock protein (HSP20) family.</text>
</comment>
<dbReference type="EMBL" id="JBGFUD010000018">
    <property type="protein sequence ID" value="MFH4973377.1"/>
    <property type="molecule type" value="Genomic_DNA"/>
</dbReference>
<reference evidence="5 6" key="1">
    <citation type="submission" date="2024-08" db="EMBL/GenBank/DDBJ databases">
        <title>Gnathostoma spinigerum genome.</title>
        <authorList>
            <person name="Gonzalez-Bertolin B."/>
            <person name="Monzon S."/>
            <person name="Zaballos A."/>
            <person name="Jimenez P."/>
            <person name="Dekumyoy P."/>
            <person name="Varona S."/>
            <person name="Cuesta I."/>
            <person name="Sumanam S."/>
            <person name="Adisakwattana P."/>
            <person name="Gasser R.B."/>
            <person name="Hernandez-Gonzalez A."/>
            <person name="Young N.D."/>
            <person name="Perteguer M.J."/>
        </authorList>
    </citation>
    <scope>NUCLEOTIDE SEQUENCE [LARGE SCALE GENOMIC DNA]</scope>
    <source>
        <strain evidence="5">AL3</strain>
        <tissue evidence="5">Liver</tissue>
    </source>
</reference>
<dbReference type="InterPro" id="IPR002068">
    <property type="entry name" value="A-crystallin/Hsp20_dom"/>
</dbReference>
<feature type="region of interest" description="Disordered" evidence="3">
    <location>
        <begin position="1"/>
        <end position="24"/>
    </location>
</feature>
<dbReference type="Proteomes" id="UP001608902">
    <property type="component" value="Unassembled WGS sequence"/>
</dbReference>
<name>A0ABD6E3G1_9BILA</name>
<gene>
    <name evidence="5" type="ORF">AB6A40_000086</name>
</gene>
<accession>A0ABD6E3G1</accession>
<dbReference type="InterPro" id="IPR008978">
    <property type="entry name" value="HSP20-like_chaperone"/>
</dbReference>
<dbReference type="SUPFAM" id="SSF49764">
    <property type="entry name" value="HSP20-like chaperones"/>
    <property type="match status" value="1"/>
</dbReference>
<dbReference type="PROSITE" id="PS01031">
    <property type="entry name" value="SHSP"/>
    <property type="match status" value="1"/>
</dbReference>
<evidence type="ECO:0000313" key="5">
    <source>
        <dbReference type="EMBL" id="MFH4973377.1"/>
    </source>
</evidence>
<proteinExistence type="inferred from homology"/>
<dbReference type="AlphaFoldDB" id="A0ABD6E3G1"/>
<protein>
    <recommendedName>
        <fullName evidence="4">SHSP domain-containing protein</fullName>
    </recommendedName>
</protein>
<evidence type="ECO:0000256" key="1">
    <source>
        <dbReference type="PROSITE-ProRule" id="PRU00285"/>
    </source>
</evidence>
<sequence length="137" mass="15426">MNRLDANSSLSSPSYSASPSSTASFSYPFADSVRELDRQLAKLRSSPSKVLRDGKHVTIFVDMFSFAPEEIEVYATANRLTVRARATAQFDEKNSVEKMFMRKFVLESDIIHDTISTDLNKLSMLTIRARFVAFTNS</sequence>
<dbReference type="InterPro" id="IPR001436">
    <property type="entry name" value="Alpha-crystallin/sHSP_animal"/>
</dbReference>
<evidence type="ECO:0000259" key="4">
    <source>
        <dbReference type="PROSITE" id="PS01031"/>
    </source>
</evidence>
<feature type="domain" description="SHSP" evidence="4">
    <location>
        <begin position="39"/>
        <end position="137"/>
    </location>
</feature>
<comment type="caution">
    <text evidence="5">The sequence shown here is derived from an EMBL/GenBank/DDBJ whole genome shotgun (WGS) entry which is preliminary data.</text>
</comment>
<dbReference type="PANTHER" id="PTHR45640:SF26">
    <property type="entry name" value="RE23625P"/>
    <property type="match status" value="1"/>
</dbReference>
<feature type="compositionally biased region" description="Low complexity" evidence="3">
    <location>
        <begin position="8"/>
        <end position="24"/>
    </location>
</feature>
<dbReference type="CDD" id="cd06526">
    <property type="entry name" value="metazoan_ACD"/>
    <property type="match status" value="1"/>
</dbReference>
<evidence type="ECO:0000256" key="2">
    <source>
        <dbReference type="RuleBase" id="RU003616"/>
    </source>
</evidence>
<organism evidence="5 6">
    <name type="scientific">Gnathostoma spinigerum</name>
    <dbReference type="NCBI Taxonomy" id="75299"/>
    <lineage>
        <taxon>Eukaryota</taxon>
        <taxon>Metazoa</taxon>
        <taxon>Ecdysozoa</taxon>
        <taxon>Nematoda</taxon>
        <taxon>Chromadorea</taxon>
        <taxon>Rhabditida</taxon>
        <taxon>Spirurina</taxon>
        <taxon>Gnathostomatomorpha</taxon>
        <taxon>Gnathostomatoidea</taxon>
        <taxon>Gnathostomatidae</taxon>
        <taxon>Gnathostoma</taxon>
    </lineage>
</organism>
<dbReference type="PANTHER" id="PTHR45640">
    <property type="entry name" value="HEAT SHOCK PROTEIN HSP-12.2-RELATED"/>
    <property type="match status" value="1"/>
</dbReference>
<evidence type="ECO:0000313" key="6">
    <source>
        <dbReference type="Proteomes" id="UP001608902"/>
    </source>
</evidence>
<dbReference type="Gene3D" id="2.60.40.790">
    <property type="match status" value="1"/>
</dbReference>
<evidence type="ECO:0000256" key="3">
    <source>
        <dbReference type="SAM" id="MobiDB-lite"/>
    </source>
</evidence>
<dbReference type="Pfam" id="PF00011">
    <property type="entry name" value="HSP20"/>
    <property type="match status" value="1"/>
</dbReference>